<dbReference type="PANTHER" id="PTHR43652:SF6">
    <property type="entry name" value="ARGININE REPRESSOR"/>
    <property type="match status" value="1"/>
</dbReference>
<reference evidence="8" key="2">
    <citation type="submission" date="2014-09" db="EMBL/GenBank/DDBJ databases">
        <authorList>
            <consortium name="NBRP consortium"/>
            <person name="Sawabe T."/>
            <person name="Meirelles P."/>
            <person name="Nakanishi M."/>
            <person name="Sayaka M."/>
            <person name="Hattori M."/>
            <person name="Ohkuma M."/>
        </authorList>
    </citation>
    <scope>NUCLEOTIDE SEQUENCE [LARGE SCALE GENOMIC DNA]</scope>
    <source>
        <strain evidence="8">JCM 19239</strain>
    </source>
</reference>
<name>A0ABQ0JJS6_9VIBR</name>
<evidence type="ECO:0000256" key="5">
    <source>
        <dbReference type="ARBA" id="ARBA00023136"/>
    </source>
</evidence>
<evidence type="ECO:0000313" key="8">
    <source>
        <dbReference type="Proteomes" id="UP000029223"/>
    </source>
</evidence>
<gene>
    <name evidence="7" type="ORF">JCM19239_6099</name>
</gene>
<feature type="transmembrane region" description="Helical" evidence="6">
    <location>
        <begin position="37"/>
        <end position="62"/>
    </location>
</feature>
<keyword evidence="5 6" id="KW-0472">Membrane</keyword>
<sequence length="139" mass="14594">MVIAVAKGINVIMNDANITDTILSWAEGMVVGLDSGVFAVVSYVAHIILAFFIPSSSGLATVSMPLMGPMSDFAGVNRDIVVTAYQLGSGWINLFAPTAATVVAGLAIANVPYGRFFKWVVPYVVAIFACSCIILYIAA</sequence>
<evidence type="ECO:0000256" key="1">
    <source>
        <dbReference type="ARBA" id="ARBA00004651"/>
    </source>
</evidence>
<dbReference type="InterPro" id="IPR051679">
    <property type="entry name" value="DASS-Related_Transporters"/>
</dbReference>
<organism evidence="7 8">
    <name type="scientific">Vibrio variabilis</name>
    <dbReference type="NCBI Taxonomy" id="990271"/>
    <lineage>
        <taxon>Bacteria</taxon>
        <taxon>Pseudomonadati</taxon>
        <taxon>Pseudomonadota</taxon>
        <taxon>Gammaproteobacteria</taxon>
        <taxon>Vibrionales</taxon>
        <taxon>Vibrionaceae</taxon>
        <taxon>Vibrio</taxon>
    </lineage>
</organism>
<feature type="transmembrane region" description="Helical" evidence="6">
    <location>
        <begin position="119"/>
        <end position="138"/>
    </location>
</feature>
<comment type="caution">
    <text evidence="7">The sequence shown here is derived from an EMBL/GenBank/DDBJ whole genome shotgun (WGS) entry which is preliminary data.</text>
</comment>
<evidence type="ECO:0000256" key="3">
    <source>
        <dbReference type="ARBA" id="ARBA00022692"/>
    </source>
</evidence>
<dbReference type="PANTHER" id="PTHR43652">
    <property type="entry name" value="BASIC AMINO ACID ANTIPORTER YFCC-RELATED"/>
    <property type="match status" value="1"/>
</dbReference>
<comment type="subcellular location">
    <subcellularLocation>
        <location evidence="1">Cell membrane</location>
        <topology evidence="1">Multi-pass membrane protein</topology>
    </subcellularLocation>
</comment>
<reference evidence="8" key="1">
    <citation type="submission" date="2014-09" db="EMBL/GenBank/DDBJ databases">
        <title>Vibrio variabilis JCM 19239. (C206) whole genome shotgun sequence.</title>
        <authorList>
            <person name="Sawabe T."/>
            <person name="Meirelles P."/>
            <person name="Nakanishi M."/>
            <person name="Sayaka M."/>
            <person name="Hattori M."/>
            <person name="Ohkuma M."/>
        </authorList>
    </citation>
    <scope>NUCLEOTIDE SEQUENCE [LARGE SCALE GENOMIC DNA]</scope>
    <source>
        <strain evidence="8">JCM 19239</strain>
    </source>
</reference>
<evidence type="ECO:0000256" key="4">
    <source>
        <dbReference type="ARBA" id="ARBA00022989"/>
    </source>
</evidence>
<keyword evidence="2" id="KW-1003">Cell membrane</keyword>
<feature type="transmembrane region" description="Helical" evidence="6">
    <location>
        <begin position="94"/>
        <end position="113"/>
    </location>
</feature>
<dbReference type="Pfam" id="PF03606">
    <property type="entry name" value="DcuC"/>
    <property type="match status" value="1"/>
</dbReference>
<protein>
    <submittedName>
        <fullName evidence="7">Arginine/ornithine antiporter ArcD</fullName>
    </submittedName>
</protein>
<dbReference type="Proteomes" id="UP000029223">
    <property type="component" value="Unassembled WGS sequence"/>
</dbReference>
<proteinExistence type="predicted"/>
<evidence type="ECO:0000256" key="6">
    <source>
        <dbReference type="SAM" id="Phobius"/>
    </source>
</evidence>
<keyword evidence="4 6" id="KW-1133">Transmembrane helix</keyword>
<keyword evidence="3 6" id="KW-0812">Transmembrane</keyword>
<dbReference type="EMBL" id="BBMS01000055">
    <property type="protein sequence ID" value="GAL29011.1"/>
    <property type="molecule type" value="Genomic_DNA"/>
</dbReference>
<dbReference type="InterPro" id="IPR018385">
    <property type="entry name" value="C4_dicarb_anaerob_car-like"/>
</dbReference>
<keyword evidence="8" id="KW-1185">Reference proteome</keyword>
<accession>A0ABQ0JJS6</accession>
<evidence type="ECO:0000256" key="2">
    <source>
        <dbReference type="ARBA" id="ARBA00022475"/>
    </source>
</evidence>
<evidence type="ECO:0000313" key="7">
    <source>
        <dbReference type="EMBL" id="GAL29011.1"/>
    </source>
</evidence>